<dbReference type="PROSITE" id="PS51186">
    <property type="entry name" value="GNAT"/>
    <property type="match status" value="1"/>
</dbReference>
<dbReference type="OrthoDB" id="2436196at2"/>
<dbReference type="AlphaFoldDB" id="A0A437QRY8"/>
<dbReference type="CDD" id="cd04301">
    <property type="entry name" value="NAT_SF"/>
    <property type="match status" value="1"/>
</dbReference>
<sequence length="154" mass="17160">MDIRPATLADLTGVAALEQQVFETAVYPDFFFRQAHDLWPDFLLLAWQGTTLLGYLLAAPGQQGVASLGILSLAVSEQSRGLGVGQALLQYLIRHCPPATRQLWLTVAPDNLPALHLYKKSGFIEQNYTEDYYGKGEPRWLLVKHLSSDIVSKF</sequence>
<dbReference type="Pfam" id="PF00583">
    <property type="entry name" value="Acetyltransf_1"/>
    <property type="match status" value="1"/>
</dbReference>
<evidence type="ECO:0000256" key="2">
    <source>
        <dbReference type="ARBA" id="ARBA00023315"/>
    </source>
</evidence>
<protein>
    <submittedName>
        <fullName evidence="4">N-acetyltransferase</fullName>
    </submittedName>
</protein>
<keyword evidence="2" id="KW-0012">Acyltransferase</keyword>
<proteinExistence type="predicted"/>
<accession>A0A437QRY8</accession>
<evidence type="ECO:0000256" key="1">
    <source>
        <dbReference type="ARBA" id="ARBA00022679"/>
    </source>
</evidence>
<gene>
    <name evidence="4" type="ORF">EOE67_11205</name>
</gene>
<organism evidence="4 5">
    <name type="scientific">Rheinheimera riviphila</name>
    <dbReference type="NCBI Taxonomy" id="1834037"/>
    <lineage>
        <taxon>Bacteria</taxon>
        <taxon>Pseudomonadati</taxon>
        <taxon>Pseudomonadota</taxon>
        <taxon>Gammaproteobacteria</taxon>
        <taxon>Chromatiales</taxon>
        <taxon>Chromatiaceae</taxon>
        <taxon>Rheinheimera</taxon>
    </lineage>
</organism>
<dbReference type="PANTHER" id="PTHR42919:SF8">
    <property type="entry name" value="N-ALPHA-ACETYLTRANSFERASE 50"/>
    <property type="match status" value="1"/>
</dbReference>
<dbReference type="InterPro" id="IPR051556">
    <property type="entry name" value="N-term/lysine_N-AcTrnsfr"/>
</dbReference>
<dbReference type="SUPFAM" id="SSF55729">
    <property type="entry name" value="Acyl-CoA N-acyltransferases (Nat)"/>
    <property type="match status" value="1"/>
</dbReference>
<evidence type="ECO:0000313" key="4">
    <source>
        <dbReference type="EMBL" id="RVU37268.1"/>
    </source>
</evidence>
<comment type="caution">
    <text evidence="4">The sequence shown here is derived from an EMBL/GenBank/DDBJ whole genome shotgun (WGS) entry which is preliminary data.</text>
</comment>
<feature type="domain" description="N-acetyltransferase" evidence="3">
    <location>
        <begin position="1"/>
        <end position="147"/>
    </location>
</feature>
<reference evidence="4 5" key="1">
    <citation type="submission" date="2019-01" db="EMBL/GenBank/DDBJ databases">
        <authorList>
            <person name="Chen W.-M."/>
        </authorList>
    </citation>
    <scope>NUCLEOTIDE SEQUENCE [LARGE SCALE GENOMIC DNA]</scope>
    <source>
        <strain evidence="4 5">KYPC3</strain>
    </source>
</reference>
<dbReference type="GO" id="GO:0016747">
    <property type="term" value="F:acyltransferase activity, transferring groups other than amino-acyl groups"/>
    <property type="evidence" value="ECO:0007669"/>
    <property type="project" value="InterPro"/>
</dbReference>
<dbReference type="Gene3D" id="3.40.630.30">
    <property type="match status" value="1"/>
</dbReference>
<name>A0A437QRY8_9GAMM</name>
<dbReference type="InterPro" id="IPR016181">
    <property type="entry name" value="Acyl_CoA_acyltransferase"/>
</dbReference>
<dbReference type="InterPro" id="IPR000182">
    <property type="entry name" value="GNAT_dom"/>
</dbReference>
<dbReference type="Proteomes" id="UP000283077">
    <property type="component" value="Unassembled WGS sequence"/>
</dbReference>
<dbReference type="EMBL" id="SACS01000011">
    <property type="protein sequence ID" value="RVU37268.1"/>
    <property type="molecule type" value="Genomic_DNA"/>
</dbReference>
<evidence type="ECO:0000259" key="3">
    <source>
        <dbReference type="PROSITE" id="PS51186"/>
    </source>
</evidence>
<dbReference type="PANTHER" id="PTHR42919">
    <property type="entry name" value="N-ALPHA-ACETYLTRANSFERASE"/>
    <property type="match status" value="1"/>
</dbReference>
<evidence type="ECO:0000313" key="5">
    <source>
        <dbReference type="Proteomes" id="UP000283077"/>
    </source>
</evidence>
<keyword evidence="5" id="KW-1185">Reference proteome</keyword>
<keyword evidence="1 4" id="KW-0808">Transferase</keyword>